<dbReference type="InterPro" id="IPR051553">
    <property type="entry name" value="Ran_GTPase-activating"/>
</dbReference>
<reference evidence="1" key="1">
    <citation type="journal article" date="2019" name="MBio">
        <title>Virus Genomes from Deep Sea Sediments Expand the Ocean Megavirome and Support Independent Origins of Viral Gigantism.</title>
        <authorList>
            <person name="Backstrom D."/>
            <person name="Yutin N."/>
            <person name="Jorgensen S.L."/>
            <person name="Dharamshi J."/>
            <person name="Homa F."/>
            <person name="Zaremba-Niedwiedzka K."/>
            <person name="Spang A."/>
            <person name="Wolf Y.I."/>
            <person name="Koonin E.V."/>
            <person name="Ettema T.J."/>
        </authorList>
    </citation>
    <scope>NUCLEOTIDE SEQUENCE</scope>
</reference>
<dbReference type="InterPro" id="IPR036047">
    <property type="entry name" value="F-box-like_dom_sf"/>
</dbReference>
<dbReference type="Gene3D" id="2.130.10.30">
    <property type="entry name" value="Regulator of chromosome condensation 1/beta-lactamase-inhibitor protein II"/>
    <property type="match status" value="2"/>
</dbReference>
<dbReference type="Pfam" id="PF00415">
    <property type="entry name" value="RCC1"/>
    <property type="match status" value="1"/>
</dbReference>
<proteinExistence type="predicted"/>
<accession>A0A481Z675</accession>
<dbReference type="InterPro" id="IPR009091">
    <property type="entry name" value="RCC1/BLIP-II"/>
</dbReference>
<dbReference type="EMBL" id="MK500510">
    <property type="protein sequence ID" value="QBK91106.1"/>
    <property type="molecule type" value="Genomic_DNA"/>
</dbReference>
<dbReference type="GO" id="GO:0005085">
    <property type="term" value="F:guanyl-nucleotide exchange factor activity"/>
    <property type="evidence" value="ECO:0007669"/>
    <property type="project" value="TreeGrafter"/>
</dbReference>
<dbReference type="PROSITE" id="PS50012">
    <property type="entry name" value="RCC1_3"/>
    <property type="match status" value="1"/>
</dbReference>
<dbReference type="SUPFAM" id="SSF50985">
    <property type="entry name" value="RCC1/BLIP-II"/>
    <property type="match status" value="1"/>
</dbReference>
<gene>
    <name evidence="1" type="ORF">LCPAC202_00800</name>
</gene>
<sequence>MDSSAIAVFDLLPDEDVVGILSKIENLNDLFSLCRTSARIDKICQDPIFWKNKYKQDFGDKYLPDGDLKLPYIIRTKAKESNLLSSGHKHAGMVDKNGILHMWGDNEYGQLGDGMTSSREEPVKIPFESKVICISCGYQSTAAVTENGEVFIWGRDQHATTPKKVNIPSKIVKVSLGPDLIKPNTAALSEDGLVYHWYFGNPQLVPTTIKMIDIASTFGFSIGIREFSYLSMISEDMKLYHFIVKGGSFFVKIRPLPEPILSVSDGFSYAGVLSISGNVYLYGANGVGQLGTGHPGLIVPETGLYDTINSTDDLNKISLSSPIILLSCRYWVTSAITLDNKLYMWGSNVGNKIFIEKDPRLLNVAYQELFPKGYFLAGNDANKPPSFNIEISNGRVTHVGSKIRFDLSESDERSTITFPSLATPTQIDIGYPVTSISTGTLFSIAKTSDGRVNQWGGSFHQFADES</sequence>
<dbReference type="PANTHER" id="PTHR45982">
    <property type="entry name" value="REGULATOR OF CHROMOSOME CONDENSATION"/>
    <property type="match status" value="1"/>
</dbReference>
<dbReference type="InterPro" id="IPR000408">
    <property type="entry name" value="Reg_chr_condens"/>
</dbReference>
<dbReference type="PANTHER" id="PTHR45982:SF1">
    <property type="entry name" value="REGULATOR OF CHROMOSOME CONDENSATION"/>
    <property type="match status" value="1"/>
</dbReference>
<dbReference type="SUPFAM" id="SSF81383">
    <property type="entry name" value="F-box domain"/>
    <property type="match status" value="1"/>
</dbReference>
<name>A0A481Z675_9VIRU</name>
<organism evidence="1">
    <name type="scientific">Pithovirus LCPAC202</name>
    <dbReference type="NCBI Taxonomy" id="2506592"/>
    <lineage>
        <taxon>Viruses</taxon>
        <taxon>Pithoviruses</taxon>
    </lineage>
</organism>
<protein>
    <submittedName>
        <fullName evidence="1">Regulator of chromosome condensation protein</fullName>
    </submittedName>
</protein>
<evidence type="ECO:0000313" key="1">
    <source>
        <dbReference type="EMBL" id="QBK91106.1"/>
    </source>
</evidence>